<feature type="compositionally biased region" description="Polar residues" evidence="6">
    <location>
        <begin position="123"/>
        <end position="137"/>
    </location>
</feature>
<keyword evidence="3" id="KW-0805">Transcription regulation</keyword>
<accession>A0A8E2JCZ9</accession>
<dbReference type="OrthoDB" id="5600212at2759"/>
<feature type="compositionally biased region" description="Polar residues" evidence="6">
    <location>
        <begin position="726"/>
        <end position="747"/>
    </location>
</feature>
<reference evidence="8 9" key="1">
    <citation type="journal article" date="2016" name="Nat. Commun.">
        <title>Ectomycorrhizal ecology is imprinted in the genome of the dominant symbiotic fungus Cenococcum geophilum.</title>
        <authorList>
            <consortium name="DOE Joint Genome Institute"/>
            <person name="Peter M."/>
            <person name="Kohler A."/>
            <person name="Ohm R.A."/>
            <person name="Kuo A."/>
            <person name="Krutzmann J."/>
            <person name="Morin E."/>
            <person name="Arend M."/>
            <person name="Barry K.W."/>
            <person name="Binder M."/>
            <person name="Choi C."/>
            <person name="Clum A."/>
            <person name="Copeland A."/>
            <person name="Grisel N."/>
            <person name="Haridas S."/>
            <person name="Kipfer T."/>
            <person name="LaButti K."/>
            <person name="Lindquist E."/>
            <person name="Lipzen A."/>
            <person name="Maire R."/>
            <person name="Meier B."/>
            <person name="Mihaltcheva S."/>
            <person name="Molinier V."/>
            <person name="Murat C."/>
            <person name="Poggeler S."/>
            <person name="Quandt C.A."/>
            <person name="Sperisen C."/>
            <person name="Tritt A."/>
            <person name="Tisserant E."/>
            <person name="Crous P.W."/>
            <person name="Henrissat B."/>
            <person name="Nehls U."/>
            <person name="Egli S."/>
            <person name="Spatafora J.W."/>
            <person name="Grigoriev I.V."/>
            <person name="Martin F.M."/>
        </authorList>
    </citation>
    <scope>NUCLEOTIDE SEQUENCE [LARGE SCALE GENOMIC DNA]</scope>
    <source>
        <strain evidence="8 9">CBS 459.81</strain>
    </source>
</reference>
<dbReference type="Proteomes" id="UP000250266">
    <property type="component" value="Unassembled WGS sequence"/>
</dbReference>
<dbReference type="Pfam" id="PF04082">
    <property type="entry name" value="Fungal_trans"/>
    <property type="match status" value="1"/>
</dbReference>
<dbReference type="PANTHER" id="PTHR47338:SF10">
    <property type="entry name" value="TRANSCRIPTION FACTOR DOMAIN-CONTAINING PROTEIN-RELATED"/>
    <property type="match status" value="1"/>
</dbReference>
<dbReference type="GO" id="GO:0008270">
    <property type="term" value="F:zinc ion binding"/>
    <property type="evidence" value="ECO:0007669"/>
    <property type="project" value="InterPro"/>
</dbReference>
<dbReference type="InterPro" id="IPR050815">
    <property type="entry name" value="TF_fung"/>
</dbReference>
<feature type="compositionally biased region" description="Low complexity" evidence="6">
    <location>
        <begin position="748"/>
        <end position="761"/>
    </location>
</feature>
<evidence type="ECO:0000256" key="4">
    <source>
        <dbReference type="ARBA" id="ARBA00023163"/>
    </source>
</evidence>
<dbReference type="CDD" id="cd00067">
    <property type="entry name" value="GAL4"/>
    <property type="match status" value="1"/>
</dbReference>
<evidence type="ECO:0000259" key="7">
    <source>
        <dbReference type="PROSITE" id="PS50048"/>
    </source>
</evidence>
<dbReference type="PANTHER" id="PTHR47338">
    <property type="entry name" value="ZN(II)2CYS6 TRANSCRIPTION FACTOR (EUROFUNG)-RELATED"/>
    <property type="match status" value="1"/>
</dbReference>
<dbReference type="InterPro" id="IPR007219">
    <property type="entry name" value="XnlR_reg_dom"/>
</dbReference>
<keyword evidence="4" id="KW-0804">Transcription</keyword>
<feature type="region of interest" description="Disordered" evidence="6">
    <location>
        <begin position="113"/>
        <end position="139"/>
    </location>
</feature>
<dbReference type="PROSITE" id="PS50048">
    <property type="entry name" value="ZN2_CY6_FUNGAL_2"/>
    <property type="match status" value="1"/>
</dbReference>
<dbReference type="SMART" id="SM00906">
    <property type="entry name" value="Fungal_trans"/>
    <property type="match status" value="1"/>
</dbReference>
<proteinExistence type="predicted"/>
<dbReference type="SMART" id="SM00066">
    <property type="entry name" value="GAL4"/>
    <property type="match status" value="1"/>
</dbReference>
<dbReference type="PROSITE" id="PS00463">
    <property type="entry name" value="ZN2_CY6_FUNGAL_1"/>
    <property type="match status" value="1"/>
</dbReference>
<organism evidence="8 9">
    <name type="scientific">Lepidopterella palustris CBS 459.81</name>
    <dbReference type="NCBI Taxonomy" id="1314670"/>
    <lineage>
        <taxon>Eukaryota</taxon>
        <taxon>Fungi</taxon>
        <taxon>Dikarya</taxon>
        <taxon>Ascomycota</taxon>
        <taxon>Pezizomycotina</taxon>
        <taxon>Dothideomycetes</taxon>
        <taxon>Pleosporomycetidae</taxon>
        <taxon>Mytilinidiales</taxon>
        <taxon>Argynnaceae</taxon>
        <taxon>Lepidopterella</taxon>
    </lineage>
</organism>
<dbReference type="EMBL" id="KV745095">
    <property type="protein sequence ID" value="OCK77867.1"/>
    <property type="molecule type" value="Genomic_DNA"/>
</dbReference>
<feature type="region of interest" description="Disordered" evidence="6">
    <location>
        <begin position="699"/>
        <end position="789"/>
    </location>
</feature>
<dbReference type="AlphaFoldDB" id="A0A8E2JCZ9"/>
<feature type="compositionally biased region" description="Basic and acidic residues" evidence="6">
    <location>
        <begin position="32"/>
        <end position="48"/>
    </location>
</feature>
<name>A0A8E2JCZ9_9PEZI</name>
<gene>
    <name evidence="8" type="ORF">K432DRAFT_427688</name>
</gene>
<evidence type="ECO:0000313" key="9">
    <source>
        <dbReference type="Proteomes" id="UP000250266"/>
    </source>
</evidence>
<feature type="domain" description="Zn(2)-C6 fungal-type" evidence="7">
    <location>
        <begin position="54"/>
        <end position="84"/>
    </location>
</feature>
<dbReference type="InterPro" id="IPR001138">
    <property type="entry name" value="Zn2Cys6_DnaBD"/>
</dbReference>
<evidence type="ECO:0000256" key="6">
    <source>
        <dbReference type="SAM" id="MobiDB-lite"/>
    </source>
</evidence>
<evidence type="ECO:0000313" key="8">
    <source>
        <dbReference type="EMBL" id="OCK77867.1"/>
    </source>
</evidence>
<keyword evidence="2" id="KW-0479">Metal-binding</keyword>
<evidence type="ECO:0000256" key="1">
    <source>
        <dbReference type="ARBA" id="ARBA00004123"/>
    </source>
</evidence>
<dbReference type="GO" id="GO:0003677">
    <property type="term" value="F:DNA binding"/>
    <property type="evidence" value="ECO:0007669"/>
    <property type="project" value="InterPro"/>
</dbReference>
<feature type="region of interest" description="Disordered" evidence="6">
    <location>
        <begin position="1"/>
        <end position="48"/>
    </location>
</feature>
<dbReference type="Gene3D" id="4.10.240.10">
    <property type="entry name" value="Zn(2)-C6 fungal-type DNA-binding domain"/>
    <property type="match status" value="1"/>
</dbReference>
<dbReference type="Pfam" id="PF00172">
    <property type="entry name" value="Zn_clus"/>
    <property type="match status" value="1"/>
</dbReference>
<keyword evidence="5" id="KW-0539">Nucleus</keyword>
<protein>
    <recommendedName>
        <fullName evidence="7">Zn(2)-C6 fungal-type domain-containing protein</fullName>
    </recommendedName>
</protein>
<dbReference type="SUPFAM" id="SSF57701">
    <property type="entry name" value="Zn2/Cys6 DNA-binding domain"/>
    <property type="match status" value="1"/>
</dbReference>
<evidence type="ECO:0000256" key="3">
    <source>
        <dbReference type="ARBA" id="ARBA00023015"/>
    </source>
</evidence>
<dbReference type="CDD" id="cd12148">
    <property type="entry name" value="fungal_TF_MHR"/>
    <property type="match status" value="1"/>
</dbReference>
<comment type="subcellular location">
    <subcellularLocation>
        <location evidence="1">Nucleus</location>
    </subcellularLocation>
</comment>
<dbReference type="InterPro" id="IPR036864">
    <property type="entry name" value="Zn2-C6_fun-type_DNA-bd_sf"/>
</dbReference>
<evidence type="ECO:0000256" key="2">
    <source>
        <dbReference type="ARBA" id="ARBA00022723"/>
    </source>
</evidence>
<sequence>MPPESSESPTENFFNDLSQQPYQDQNGNGRAQIERADSNDTKDGDGSNKPKRIACVLCRKRKLRCDGTRPTCGTCKRLAHECAYDEVRKKSGPKRGYVKLLEARLHQVETLLKSQEKSDQQKDATSVNSSFANNITPQGMPDGFMGGSDQMPATFPESLSPSDPFPAMPTNGSTNANSGDEEFPWEMIGLGLDEPLPPQDVINDLHQIYFTKIHPSLPIIHRPRYLAAMNLAPHMRPPVCLRYIMWCLAASVTDKYDALQEHFYHRARKYAQMDEMKGHGESTITLAHCQTWILMGTYEFKQMYFPRAWLSAGRAVRLAQMMQLHRMDGVGLDVKQCLPPPKDWTEREERRRTFWMAFCIDRYASIGTGWPMTIDERDIMTNMPANEEAFEKSKPMPTGSLDQAMAPQGAGSLTPLGGIVLTAALFGRNLLHLHRPTAEDHDEDLNGAFWTRHRGLENILLNTSLGLPDHLRLPAGLPDPNVIFTNMSIHTSAICLHQAAIFKADKYHLPVNISNESKIRCVTAAAEIATVMRMISHMDLASMNPFISFCVYVAARVFVQYLKTRPKDQQMNSSLQFLLQAMQALRRKNPLTESFLVQLDLDLESAGVLGLQQKPYFNPSPKGPVSKPPINDDLAFAENFDPLFDIRESQSATAAINTFGNPGLTAHSAPQQPVGNSPGPPFHVANTNLRMDVEPAVYPFVPSQNSPRMDLPQRHKSSHGHIQRYDQVQTDSEMDTSPDTSADQPTPSSANSQSRQGSSSNTTFTPPQQPDDSRLSRNRPSPKLPINVSETNNLNLLAAGRTSSASNNDFFSTSNDIFPSLSTNNYYPDPVNPSHNDPGTGGFIMGNEWDLPPGTGTGMTPMSDGGWPSMLDSINMGWDSLGPSHANEDMAGRRIG</sequence>
<dbReference type="GO" id="GO:0000981">
    <property type="term" value="F:DNA-binding transcription factor activity, RNA polymerase II-specific"/>
    <property type="evidence" value="ECO:0007669"/>
    <property type="project" value="InterPro"/>
</dbReference>
<dbReference type="GO" id="GO:0006351">
    <property type="term" value="P:DNA-templated transcription"/>
    <property type="evidence" value="ECO:0007669"/>
    <property type="project" value="InterPro"/>
</dbReference>
<evidence type="ECO:0000256" key="5">
    <source>
        <dbReference type="ARBA" id="ARBA00023242"/>
    </source>
</evidence>
<keyword evidence="9" id="KW-1185">Reference proteome</keyword>
<feature type="region of interest" description="Disordered" evidence="6">
    <location>
        <begin position="658"/>
        <end position="680"/>
    </location>
</feature>
<dbReference type="GO" id="GO:0005634">
    <property type="term" value="C:nucleus"/>
    <property type="evidence" value="ECO:0007669"/>
    <property type="project" value="UniProtKB-SubCell"/>
</dbReference>
<feature type="compositionally biased region" description="Polar residues" evidence="6">
    <location>
        <begin position="1"/>
        <end position="29"/>
    </location>
</feature>